<keyword evidence="2" id="KW-1185">Reference proteome</keyword>
<sequence>MEDYLKSVINKFPNESPIKFEVNAKSVKDFYEFTGRNLDDAQLAILICTEQMSQNKKAFLNALDLNGPPKEIEKNSKDIYKIEGNEEIEVNGDTVKRFHEIASKKLDEAQLKYLVDEYYKENKEKFKQQKEFLKKHYKMEMENNKGEETIPSLESKAKANDVGSSSQSKGKRRKSKSVSKKSEPTAEVGKKDNEVDPAS</sequence>
<evidence type="ECO:0000256" key="1">
    <source>
        <dbReference type="SAM" id="MobiDB-lite"/>
    </source>
</evidence>
<feature type="compositionally biased region" description="Basic and acidic residues" evidence="1">
    <location>
        <begin position="180"/>
        <end position="199"/>
    </location>
</feature>
<dbReference type="Proteomes" id="UP000095281">
    <property type="component" value="Unplaced"/>
</dbReference>
<accession>A0A1I8C102</accession>
<feature type="compositionally biased region" description="Basic residues" evidence="1">
    <location>
        <begin position="169"/>
        <end position="179"/>
    </location>
</feature>
<organism evidence="2 3">
    <name type="scientific">Meloidogyne hapla</name>
    <name type="common">Root-knot nematode worm</name>
    <dbReference type="NCBI Taxonomy" id="6305"/>
    <lineage>
        <taxon>Eukaryota</taxon>
        <taxon>Metazoa</taxon>
        <taxon>Ecdysozoa</taxon>
        <taxon>Nematoda</taxon>
        <taxon>Chromadorea</taxon>
        <taxon>Rhabditida</taxon>
        <taxon>Tylenchina</taxon>
        <taxon>Tylenchomorpha</taxon>
        <taxon>Tylenchoidea</taxon>
        <taxon>Meloidogynidae</taxon>
        <taxon>Meloidogyninae</taxon>
        <taxon>Meloidogyne</taxon>
    </lineage>
</organism>
<evidence type="ECO:0000313" key="3">
    <source>
        <dbReference type="WBParaSite" id="MhA1_Contig9.frz3.gene8"/>
    </source>
</evidence>
<protein>
    <submittedName>
        <fullName evidence="3">Uncharacterized protein</fullName>
    </submittedName>
</protein>
<name>A0A1I8C102_MELHA</name>
<dbReference type="WBParaSite" id="MhA1_Contig9.frz3.gene8">
    <property type="protein sequence ID" value="MhA1_Contig9.frz3.gene8"/>
    <property type="gene ID" value="MhA1_Contig9.frz3.gene8"/>
</dbReference>
<reference evidence="3" key="1">
    <citation type="submission" date="2016-11" db="UniProtKB">
        <authorList>
            <consortium name="WormBaseParasite"/>
        </authorList>
    </citation>
    <scope>IDENTIFICATION</scope>
</reference>
<feature type="region of interest" description="Disordered" evidence="1">
    <location>
        <begin position="143"/>
        <end position="199"/>
    </location>
</feature>
<proteinExistence type="predicted"/>
<evidence type="ECO:0000313" key="2">
    <source>
        <dbReference type="Proteomes" id="UP000095281"/>
    </source>
</evidence>
<dbReference type="AlphaFoldDB" id="A0A1I8C102"/>